<sequence length="213" mass="24038">MKTKQELRLKFENGDRPNQEHFWEWQDSYWHKDEKIDMAKIAGLENGLPRLNDYYAEIDESGNASFAHLQVRRMFIKPGTLYIPDRFAVAMGVSELTLPDSLLTIGTDAFNTNPIKSLTLPEQLTSIGERAFISNQLTSLAIPPNVREIKESAFADNKLTSLFIPASVSIIRPQAFNYNPNLSTVILDKATQYYSDAFDSKTKVIGGTLISDM</sequence>
<evidence type="ECO:0000313" key="1">
    <source>
        <dbReference type="EMBL" id="SHH01954.1"/>
    </source>
</evidence>
<dbReference type="InterPro" id="IPR032675">
    <property type="entry name" value="LRR_dom_sf"/>
</dbReference>
<evidence type="ECO:0000313" key="2">
    <source>
        <dbReference type="Proteomes" id="UP000184047"/>
    </source>
</evidence>
<gene>
    <name evidence="1" type="ORF">SAMN05421866_1843</name>
</gene>
<protein>
    <submittedName>
        <fullName evidence="1">Leucine rich repeat-containing protein</fullName>
    </submittedName>
</protein>
<dbReference type="AlphaFoldDB" id="A0A1M5PJJ7"/>
<dbReference type="OrthoDB" id="6315383at2"/>
<dbReference type="EMBL" id="FQWT01000002">
    <property type="protein sequence ID" value="SHH01954.1"/>
    <property type="molecule type" value="Genomic_DNA"/>
</dbReference>
<dbReference type="Pfam" id="PF13306">
    <property type="entry name" value="LRR_5"/>
    <property type="match status" value="1"/>
</dbReference>
<proteinExistence type="predicted"/>
<dbReference type="RefSeq" id="WP_052352544.1">
    <property type="nucleotide sequence ID" value="NZ_FQWT01000002.1"/>
</dbReference>
<dbReference type="eggNOG" id="COG4886">
    <property type="taxonomic scope" value="Bacteria"/>
</dbReference>
<keyword evidence="2" id="KW-1185">Reference proteome</keyword>
<accession>A0A1M5PJJ7</accession>
<dbReference type="InterPro" id="IPR026906">
    <property type="entry name" value="LRR_5"/>
</dbReference>
<name>A0A1M5PJJ7_9FLAO</name>
<dbReference type="Proteomes" id="UP000184047">
    <property type="component" value="Unassembled WGS sequence"/>
</dbReference>
<dbReference type="Gene3D" id="3.80.10.10">
    <property type="entry name" value="Ribonuclease Inhibitor"/>
    <property type="match status" value="1"/>
</dbReference>
<reference evidence="2" key="1">
    <citation type="submission" date="2016-11" db="EMBL/GenBank/DDBJ databases">
        <authorList>
            <person name="Varghese N."/>
            <person name="Submissions S."/>
        </authorList>
    </citation>
    <scope>NUCLEOTIDE SEQUENCE [LARGE SCALE GENOMIC DNA]</scope>
    <source>
        <strain evidence="2">DSM 19055</strain>
    </source>
</reference>
<organism evidence="1 2">
    <name type="scientific">Chryseobacterium oranimense</name>
    <dbReference type="NCBI Taxonomy" id="421058"/>
    <lineage>
        <taxon>Bacteria</taxon>
        <taxon>Pseudomonadati</taxon>
        <taxon>Bacteroidota</taxon>
        <taxon>Flavobacteriia</taxon>
        <taxon>Flavobacteriales</taxon>
        <taxon>Weeksellaceae</taxon>
        <taxon>Chryseobacterium group</taxon>
        <taxon>Chryseobacterium</taxon>
    </lineage>
</organism>
<dbReference type="STRING" id="421058.SAMN05421866_1843"/>